<dbReference type="GeneID" id="25328287"/>
<dbReference type="Pfam" id="PF04603">
    <property type="entry name" value="Mog1"/>
    <property type="match status" value="1"/>
</dbReference>
<evidence type="ECO:0000313" key="6">
    <source>
        <dbReference type="Proteomes" id="UP000054342"/>
    </source>
</evidence>
<evidence type="ECO:0000256" key="1">
    <source>
        <dbReference type="ARBA" id="ARBA00010307"/>
    </source>
</evidence>
<dbReference type="AlphaFoldDB" id="A0A0D2EHC6"/>
<protein>
    <recommendedName>
        <fullName evidence="7">Mog1p/PsbP-like protein</fullName>
    </recommendedName>
</protein>
<evidence type="ECO:0000256" key="4">
    <source>
        <dbReference type="SAM" id="MobiDB-lite"/>
    </source>
</evidence>
<dbReference type="PANTHER" id="PTHR15837:SF0">
    <property type="entry name" value="RAN GUANINE NUCLEOTIDE RELEASE FACTOR"/>
    <property type="match status" value="1"/>
</dbReference>
<dbReference type="OrthoDB" id="10255285at2759"/>
<name>A0A0D2EHC6_9EURO</name>
<reference evidence="5 6" key="1">
    <citation type="submission" date="2015-01" db="EMBL/GenBank/DDBJ databases">
        <title>The Genome Sequence of Exophiala xenobiotica CBS118157.</title>
        <authorList>
            <consortium name="The Broad Institute Genomics Platform"/>
            <person name="Cuomo C."/>
            <person name="de Hoog S."/>
            <person name="Gorbushina A."/>
            <person name="Stielow B."/>
            <person name="Teixiera M."/>
            <person name="Abouelleil A."/>
            <person name="Chapman S.B."/>
            <person name="Priest M."/>
            <person name="Young S.K."/>
            <person name="Wortman J."/>
            <person name="Nusbaum C."/>
            <person name="Birren B."/>
        </authorList>
    </citation>
    <scope>NUCLEOTIDE SEQUENCE [LARGE SCALE GENOMIC DNA]</scope>
    <source>
        <strain evidence="5 6">CBS 118157</strain>
    </source>
</reference>
<proteinExistence type="inferred from homology"/>
<comment type="similarity">
    <text evidence="1">Belongs to the MOG1 family.</text>
</comment>
<dbReference type="SUPFAM" id="SSF55724">
    <property type="entry name" value="Mog1p/PsbP-like"/>
    <property type="match status" value="1"/>
</dbReference>
<sequence length="229" mass="24500">MASTYSVRELYGGAIAVELPTELIDSSDIRQIPDHQEVFLSPTTLTSIIFELNDYVQPLPSTQQPQPQPNGASSQADVDAEAAKYHFTDVISPPDSLASPLPPSERTAMHHASLSGFPTLILAGTIHSVDTRSRPSARGSAQSPSLGQGLATSSSSSSRSLQNIVYQLQLLIRMKNYATDLCVRVNVPMKEIAQDEGEVAAEVTHAKELLGRVVASLDVRDFGLFGAAA</sequence>
<dbReference type="HOGENOM" id="CLU_081345_1_2_1"/>
<feature type="region of interest" description="Disordered" evidence="4">
    <location>
        <begin position="131"/>
        <end position="155"/>
    </location>
</feature>
<gene>
    <name evidence="5" type="ORF">PV05_06379</name>
</gene>
<dbReference type="InterPro" id="IPR007681">
    <property type="entry name" value="Mog1"/>
</dbReference>
<dbReference type="InterPro" id="IPR016123">
    <property type="entry name" value="Mog1/PsbP_a/b/a-sand"/>
</dbReference>
<evidence type="ECO:0000256" key="2">
    <source>
        <dbReference type="ARBA" id="ARBA00022448"/>
    </source>
</evidence>
<dbReference type="EMBL" id="KN847320">
    <property type="protein sequence ID" value="KIW53980.1"/>
    <property type="molecule type" value="Genomic_DNA"/>
</dbReference>
<dbReference type="GO" id="GO:0006606">
    <property type="term" value="P:protein import into nucleus"/>
    <property type="evidence" value="ECO:0007669"/>
    <property type="project" value="TreeGrafter"/>
</dbReference>
<accession>A0A0D2EHC6</accession>
<dbReference type="RefSeq" id="XP_013314564.1">
    <property type="nucleotide sequence ID" value="XM_013459110.1"/>
</dbReference>
<evidence type="ECO:0008006" key="7">
    <source>
        <dbReference type="Google" id="ProtNLM"/>
    </source>
</evidence>
<dbReference type="GO" id="GO:0005085">
    <property type="term" value="F:guanyl-nucleotide exchange factor activity"/>
    <property type="evidence" value="ECO:0007669"/>
    <property type="project" value="TreeGrafter"/>
</dbReference>
<dbReference type="GO" id="GO:0031267">
    <property type="term" value="F:small GTPase binding"/>
    <property type="evidence" value="ECO:0007669"/>
    <property type="project" value="TreeGrafter"/>
</dbReference>
<evidence type="ECO:0000313" key="5">
    <source>
        <dbReference type="EMBL" id="KIW53980.1"/>
    </source>
</evidence>
<keyword evidence="3" id="KW-0653">Protein transport</keyword>
<evidence type="ECO:0000256" key="3">
    <source>
        <dbReference type="ARBA" id="ARBA00022927"/>
    </source>
</evidence>
<keyword evidence="6" id="KW-1185">Reference proteome</keyword>
<keyword evidence="2" id="KW-0813">Transport</keyword>
<dbReference type="Gene3D" id="3.40.1000.10">
    <property type="entry name" value="Mog1/PsbP, alpha/beta/alpha sandwich"/>
    <property type="match status" value="1"/>
</dbReference>
<dbReference type="PANTHER" id="PTHR15837">
    <property type="entry name" value="RAN GUANINE NUCLEOTIDE RELEASE FACTOR"/>
    <property type="match status" value="1"/>
</dbReference>
<organism evidence="5 6">
    <name type="scientific">Exophiala xenobiotica</name>
    <dbReference type="NCBI Taxonomy" id="348802"/>
    <lineage>
        <taxon>Eukaryota</taxon>
        <taxon>Fungi</taxon>
        <taxon>Dikarya</taxon>
        <taxon>Ascomycota</taxon>
        <taxon>Pezizomycotina</taxon>
        <taxon>Eurotiomycetes</taxon>
        <taxon>Chaetothyriomycetidae</taxon>
        <taxon>Chaetothyriales</taxon>
        <taxon>Herpotrichiellaceae</taxon>
        <taxon>Exophiala</taxon>
    </lineage>
</organism>
<feature type="compositionally biased region" description="Polar residues" evidence="4">
    <location>
        <begin position="139"/>
        <end position="152"/>
    </location>
</feature>
<feature type="region of interest" description="Disordered" evidence="4">
    <location>
        <begin position="58"/>
        <end position="78"/>
    </location>
</feature>
<dbReference type="GO" id="GO:0005634">
    <property type="term" value="C:nucleus"/>
    <property type="evidence" value="ECO:0007669"/>
    <property type="project" value="TreeGrafter"/>
</dbReference>
<dbReference type="STRING" id="348802.A0A0D2EHC6"/>
<dbReference type="Proteomes" id="UP000054342">
    <property type="component" value="Unassembled WGS sequence"/>
</dbReference>